<evidence type="ECO:0000256" key="9">
    <source>
        <dbReference type="SAM" id="Phobius"/>
    </source>
</evidence>
<dbReference type="GO" id="GO:0006679">
    <property type="term" value="P:glucosylceramide biosynthetic process"/>
    <property type="evidence" value="ECO:0007669"/>
    <property type="project" value="TreeGrafter"/>
</dbReference>
<evidence type="ECO:0000256" key="2">
    <source>
        <dbReference type="ARBA" id="ARBA00004760"/>
    </source>
</evidence>
<evidence type="ECO:0000256" key="3">
    <source>
        <dbReference type="ARBA" id="ARBA00004991"/>
    </source>
</evidence>
<sequence>MLALVLGGVAVLMLLAHLLTVWLALPRSAKPSSHTPLTPILLLRPVCGLDRFDPETLASTFRQDHPDHEVIFCAARADDPAVPVVRGLIAAHPQVRACLMIGETRISGNPKLNNLVKGWQARDTAWVAMADSNLLLPPDYLRQLAQTWHEDRGQGACGLVTSPAVGIRPDGLWGALECAFLNTNQARLQLAADRLGVGFAQGKTLFWHRDQLEMAGGLPALGRNLAEDVAATKAVRGLGLRVRLTARPFAQPIGVRGFAQVWARQLRWSKVRRDGFPGLFALEPLNGALIPALALVSALALADLPLWPALVYLAVWYGAEALLARAQGWPMGGRDLLALPLRDALMPVIWAATFRSRGFEWRGTALAPQAE</sequence>
<dbReference type="InterPro" id="IPR025993">
    <property type="entry name" value="Ceramide_glucosylTrfase"/>
</dbReference>
<dbReference type="GO" id="GO:0016020">
    <property type="term" value="C:membrane"/>
    <property type="evidence" value="ECO:0007669"/>
    <property type="project" value="UniProtKB-SubCell"/>
</dbReference>
<reference evidence="10" key="1">
    <citation type="submission" date="2021-06" db="EMBL/GenBank/DDBJ databases">
        <authorList>
            <person name="Lee C.-S."/>
            <person name="Jin L."/>
        </authorList>
    </citation>
    <scope>NUCLEOTIDE SEQUENCE</scope>
    <source>
        <strain evidence="10">Con5</strain>
        <plasmid evidence="10">p2</plasmid>
    </source>
</reference>
<dbReference type="Pfam" id="PF13506">
    <property type="entry name" value="Glyco_transf_21"/>
    <property type="match status" value="1"/>
</dbReference>
<keyword evidence="4" id="KW-0328">Glycosyltransferase</keyword>
<name>A0A975PCH2_9RHOB</name>
<proteinExistence type="predicted"/>
<dbReference type="KEGG" id="gfu:KM031_19735"/>
<feature type="transmembrane region" description="Helical" evidence="9">
    <location>
        <begin position="6"/>
        <end position="25"/>
    </location>
</feature>
<evidence type="ECO:0000256" key="5">
    <source>
        <dbReference type="ARBA" id="ARBA00022679"/>
    </source>
</evidence>
<evidence type="ECO:0000256" key="1">
    <source>
        <dbReference type="ARBA" id="ARBA00004141"/>
    </source>
</evidence>
<comment type="subcellular location">
    <subcellularLocation>
        <location evidence="1">Membrane</location>
        <topology evidence="1">Multi-pass membrane protein</topology>
    </subcellularLocation>
</comment>
<evidence type="ECO:0000256" key="6">
    <source>
        <dbReference type="ARBA" id="ARBA00022692"/>
    </source>
</evidence>
<dbReference type="PANTHER" id="PTHR12726">
    <property type="entry name" value="CERAMIDE GLUCOSYLTRANSFERASE"/>
    <property type="match status" value="1"/>
</dbReference>
<evidence type="ECO:0000256" key="8">
    <source>
        <dbReference type="ARBA" id="ARBA00023136"/>
    </source>
</evidence>
<keyword evidence="8 9" id="KW-0472">Membrane</keyword>
<dbReference type="PANTHER" id="PTHR12726:SF0">
    <property type="entry name" value="CERAMIDE GLUCOSYLTRANSFERASE"/>
    <property type="match status" value="1"/>
</dbReference>
<keyword evidence="10" id="KW-0614">Plasmid</keyword>
<keyword evidence="11" id="KW-1185">Reference proteome</keyword>
<dbReference type="CDD" id="cd02520">
    <property type="entry name" value="Glucosylceramide_synthase"/>
    <property type="match status" value="1"/>
</dbReference>
<evidence type="ECO:0000313" key="11">
    <source>
        <dbReference type="Proteomes" id="UP000679352"/>
    </source>
</evidence>
<evidence type="ECO:0000256" key="4">
    <source>
        <dbReference type="ARBA" id="ARBA00022676"/>
    </source>
</evidence>
<dbReference type="GO" id="GO:0008120">
    <property type="term" value="F:ceramide glucosyltransferase activity"/>
    <property type="evidence" value="ECO:0007669"/>
    <property type="project" value="TreeGrafter"/>
</dbReference>
<gene>
    <name evidence="10" type="ORF">KM031_19735</name>
</gene>
<keyword evidence="7 9" id="KW-1133">Transmembrane helix</keyword>
<comment type="pathway">
    <text evidence="3">Sphingolipid metabolism.</text>
</comment>
<dbReference type="RefSeq" id="WP_215505592.1">
    <property type="nucleotide sequence ID" value="NZ_CP076363.1"/>
</dbReference>
<keyword evidence="6 9" id="KW-0812">Transmembrane</keyword>
<dbReference type="AlphaFoldDB" id="A0A975PCH2"/>
<dbReference type="Gene3D" id="3.90.550.10">
    <property type="entry name" value="Spore Coat Polysaccharide Biosynthesis Protein SpsA, Chain A"/>
    <property type="match status" value="1"/>
</dbReference>
<dbReference type="SUPFAM" id="SSF53448">
    <property type="entry name" value="Nucleotide-diphospho-sugar transferases"/>
    <property type="match status" value="1"/>
</dbReference>
<evidence type="ECO:0000256" key="7">
    <source>
        <dbReference type="ARBA" id="ARBA00022989"/>
    </source>
</evidence>
<comment type="pathway">
    <text evidence="2">Lipid metabolism; sphingolipid metabolism.</text>
</comment>
<protein>
    <submittedName>
        <fullName evidence="10">Ceramide glucosyltransferase</fullName>
    </submittedName>
</protein>
<keyword evidence="5" id="KW-0808">Transferase</keyword>
<dbReference type="EMBL" id="CP076363">
    <property type="protein sequence ID" value="QWK92606.1"/>
    <property type="molecule type" value="Genomic_DNA"/>
</dbReference>
<dbReference type="Proteomes" id="UP000679352">
    <property type="component" value="Plasmid p2"/>
</dbReference>
<geneLocation type="plasmid" evidence="10 11">
    <name>p2</name>
</geneLocation>
<dbReference type="InterPro" id="IPR029044">
    <property type="entry name" value="Nucleotide-diphossugar_trans"/>
</dbReference>
<accession>A0A975PCH2</accession>
<evidence type="ECO:0000313" key="10">
    <source>
        <dbReference type="EMBL" id="QWK92606.1"/>
    </source>
</evidence>
<organism evidence="10 11">
    <name type="scientific">Gemmobacter fulvus</name>
    <dbReference type="NCBI Taxonomy" id="2840474"/>
    <lineage>
        <taxon>Bacteria</taxon>
        <taxon>Pseudomonadati</taxon>
        <taxon>Pseudomonadota</taxon>
        <taxon>Alphaproteobacteria</taxon>
        <taxon>Rhodobacterales</taxon>
        <taxon>Paracoccaceae</taxon>
        <taxon>Gemmobacter</taxon>
    </lineage>
</organism>